<comment type="catalytic activity">
    <reaction evidence="1">
        <text>ATP + protein L-histidine = ADP + protein N-phospho-L-histidine.</text>
        <dbReference type="EC" id="2.7.13.3"/>
    </reaction>
</comment>
<dbReference type="GO" id="GO:0000155">
    <property type="term" value="F:phosphorelay sensor kinase activity"/>
    <property type="evidence" value="ECO:0007669"/>
    <property type="project" value="InterPro"/>
</dbReference>
<dbReference type="PANTHER" id="PTHR44936:SF10">
    <property type="entry name" value="SENSOR PROTEIN RSTB"/>
    <property type="match status" value="1"/>
</dbReference>
<evidence type="ECO:0000313" key="11">
    <source>
        <dbReference type="EMBL" id="TCK99790.1"/>
    </source>
</evidence>
<accession>A0A4R1N8C2</accession>
<dbReference type="InterPro" id="IPR036097">
    <property type="entry name" value="HisK_dim/P_sf"/>
</dbReference>
<gene>
    <name evidence="11" type="ORF">BXY66_3494</name>
</gene>
<feature type="domain" description="Histidine kinase" evidence="10">
    <location>
        <begin position="218"/>
        <end position="439"/>
    </location>
</feature>
<dbReference type="Gene3D" id="1.10.287.130">
    <property type="match status" value="1"/>
</dbReference>
<keyword evidence="12" id="KW-1185">Reference proteome</keyword>
<evidence type="ECO:0000256" key="6">
    <source>
        <dbReference type="ARBA" id="ARBA00022741"/>
    </source>
</evidence>
<sequence length="457" mass="50816">MTDFSTELLSSDRRSNWVRLRTIILVRWIAIFGQVAALLVSQFAFGLEIEYGLCYLAVGVSVIGNLIAIFVFPENKLLSQPENMFMILFDILQLGFLLFLTGGLNNPFSFLVVGPVIVSALVLSVRSSLVVASLAIVMVTLLLNFYMPLRTEEFFILRIPNVFLYGNWCAIVIAILFSSLYSRRVVTEMSSMADALAATQMALAREQKLTDLGGVVAAAAHELGTPLATIKLTSSELMEELDGQPELREDAALIREQADRCRDILRSMGRAGKDDLHMRRAPLSTVVEEAAEPHMERGKAIYFEHLDLIDGPEIPRQPEIVHGLRNLIQNAVDFAHSTVWVETEWDEERVFVRIMDDGEGFPPHLIGRIGDPFIRRRRSEPEKTARPGYEGMGLGLFIAKTLLERSGAELSFANGTREEQHHAEDGLGAIVEVVWPASNFAPAATTEPLGQNPRHEA</sequence>
<keyword evidence="7 11" id="KW-0418">Kinase</keyword>
<dbReference type="NCBIfam" id="NF033792">
    <property type="entry name" value="ActS_PrrB_HisK"/>
    <property type="match status" value="1"/>
</dbReference>
<dbReference type="Pfam" id="PF02518">
    <property type="entry name" value="HATPase_c"/>
    <property type="match status" value="1"/>
</dbReference>
<dbReference type="RefSeq" id="WP_132861623.1">
    <property type="nucleotide sequence ID" value="NZ_SMGR01000004.1"/>
</dbReference>
<dbReference type="SUPFAM" id="SSF55874">
    <property type="entry name" value="ATPase domain of HSP90 chaperone/DNA topoisomerase II/histidine kinase"/>
    <property type="match status" value="1"/>
</dbReference>
<dbReference type="InterPro" id="IPR003661">
    <property type="entry name" value="HisK_dim/P_dom"/>
</dbReference>
<evidence type="ECO:0000256" key="2">
    <source>
        <dbReference type="ARBA" id="ARBA00004651"/>
    </source>
</evidence>
<evidence type="ECO:0000256" key="3">
    <source>
        <dbReference type="ARBA" id="ARBA00012438"/>
    </source>
</evidence>
<evidence type="ECO:0000256" key="5">
    <source>
        <dbReference type="ARBA" id="ARBA00022679"/>
    </source>
</evidence>
<feature type="transmembrane region" description="Helical" evidence="9">
    <location>
        <begin position="131"/>
        <end position="149"/>
    </location>
</feature>
<name>A0A4R1N8C2_9RHOB</name>
<dbReference type="Pfam" id="PF25323">
    <property type="entry name" value="6TM_PilS"/>
    <property type="match status" value="1"/>
</dbReference>
<dbReference type="InterPro" id="IPR047770">
    <property type="entry name" value="RegB"/>
</dbReference>
<keyword evidence="9" id="KW-1133">Transmembrane helix</keyword>
<feature type="transmembrane region" description="Helical" evidence="9">
    <location>
        <begin position="161"/>
        <end position="181"/>
    </location>
</feature>
<dbReference type="SMART" id="SM00388">
    <property type="entry name" value="HisKA"/>
    <property type="match status" value="1"/>
</dbReference>
<reference evidence="11 12" key="1">
    <citation type="submission" date="2019-03" db="EMBL/GenBank/DDBJ databases">
        <title>Genomic Encyclopedia of Archaeal and Bacterial Type Strains, Phase II (KMG-II): from individual species to whole genera.</title>
        <authorList>
            <person name="Goeker M."/>
        </authorList>
    </citation>
    <scope>NUCLEOTIDE SEQUENCE [LARGE SCALE GENOMIC DNA]</scope>
    <source>
        <strain evidence="11 12">DSM 26433</strain>
    </source>
</reference>
<feature type="transmembrane region" description="Helical" evidence="9">
    <location>
        <begin position="52"/>
        <end position="72"/>
    </location>
</feature>
<evidence type="ECO:0000256" key="9">
    <source>
        <dbReference type="SAM" id="Phobius"/>
    </source>
</evidence>
<organism evidence="11 12">
    <name type="scientific">Shimia isoporae</name>
    <dbReference type="NCBI Taxonomy" id="647720"/>
    <lineage>
        <taxon>Bacteria</taxon>
        <taxon>Pseudomonadati</taxon>
        <taxon>Pseudomonadota</taxon>
        <taxon>Alphaproteobacteria</taxon>
        <taxon>Rhodobacterales</taxon>
        <taxon>Roseobacteraceae</taxon>
    </lineage>
</organism>
<keyword evidence="9" id="KW-0472">Membrane</keyword>
<proteinExistence type="predicted"/>
<evidence type="ECO:0000259" key="10">
    <source>
        <dbReference type="PROSITE" id="PS50109"/>
    </source>
</evidence>
<dbReference type="EMBL" id="SMGR01000004">
    <property type="protein sequence ID" value="TCK99790.1"/>
    <property type="molecule type" value="Genomic_DNA"/>
</dbReference>
<evidence type="ECO:0000256" key="4">
    <source>
        <dbReference type="ARBA" id="ARBA00022475"/>
    </source>
</evidence>
<dbReference type="GO" id="GO:0005886">
    <property type="term" value="C:plasma membrane"/>
    <property type="evidence" value="ECO:0007669"/>
    <property type="project" value="UniProtKB-SubCell"/>
</dbReference>
<keyword evidence="6" id="KW-0547">Nucleotide-binding</keyword>
<keyword evidence="4" id="KW-1003">Cell membrane</keyword>
<dbReference type="OrthoDB" id="9785252at2"/>
<dbReference type="Pfam" id="PF00512">
    <property type="entry name" value="HisKA"/>
    <property type="match status" value="1"/>
</dbReference>
<comment type="caution">
    <text evidence="11">The sequence shown here is derived from an EMBL/GenBank/DDBJ whole genome shotgun (WGS) entry which is preliminary data.</text>
</comment>
<dbReference type="PROSITE" id="PS50109">
    <property type="entry name" value="HIS_KIN"/>
    <property type="match status" value="1"/>
</dbReference>
<dbReference type="EC" id="2.7.13.3" evidence="3"/>
<protein>
    <recommendedName>
        <fullName evidence="3">histidine kinase</fullName>
        <ecNumber evidence="3">2.7.13.3</ecNumber>
    </recommendedName>
</protein>
<dbReference type="NCBIfam" id="NF045988">
    <property type="entry name" value="HisKinRegBRhodob"/>
    <property type="match status" value="1"/>
</dbReference>
<feature type="transmembrane region" description="Helical" evidence="9">
    <location>
        <begin position="20"/>
        <end position="40"/>
    </location>
</feature>
<dbReference type="InterPro" id="IPR005467">
    <property type="entry name" value="His_kinase_dom"/>
</dbReference>
<dbReference type="InterPro" id="IPR003594">
    <property type="entry name" value="HATPase_dom"/>
</dbReference>
<dbReference type="Proteomes" id="UP000295673">
    <property type="component" value="Unassembled WGS sequence"/>
</dbReference>
<dbReference type="InterPro" id="IPR050980">
    <property type="entry name" value="2C_sensor_his_kinase"/>
</dbReference>
<dbReference type="AlphaFoldDB" id="A0A4R1N8C2"/>
<dbReference type="InterPro" id="IPR036890">
    <property type="entry name" value="HATPase_C_sf"/>
</dbReference>
<evidence type="ECO:0000256" key="8">
    <source>
        <dbReference type="ARBA" id="ARBA00022840"/>
    </source>
</evidence>
<dbReference type="GO" id="GO:0005524">
    <property type="term" value="F:ATP binding"/>
    <property type="evidence" value="ECO:0007669"/>
    <property type="project" value="UniProtKB-KW"/>
</dbReference>
<dbReference type="Gene3D" id="3.30.565.10">
    <property type="entry name" value="Histidine kinase-like ATPase, C-terminal domain"/>
    <property type="match status" value="1"/>
</dbReference>
<keyword evidence="8" id="KW-0067">ATP-binding</keyword>
<comment type="subcellular location">
    <subcellularLocation>
        <location evidence="2">Cell membrane</location>
        <topology evidence="2">Multi-pass membrane protein</topology>
    </subcellularLocation>
</comment>
<evidence type="ECO:0000313" key="12">
    <source>
        <dbReference type="Proteomes" id="UP000295673"/>
    </source>
</evidence>
<dbReference type="SUPFAM" id="SSF47384">
    <property type="entry name" value="Homodimeric domain of signal transducing histidine kinase"/>
    <property type="match status" value="1"/>
</dbReference>
<evidence type="ECO:0000256" key="7">
    <source>
        <dbReference type="ARBA" id="ARBA00022777"/>
    </source>
</evidence>
<evidence type="ECO:0000256" key="1">
    <source>
        <dbReference type="ARBA" id="ARBA00000085"/>
    </source>
</evidence>
<dbReference type="PANTHER" id="PTHR44936">
    <property type="entry name" value="SENSOR PROTEIN CREC"/>
    <property type="match status" value="1"/>
</dbReference>
<keyword evidence="5" id="KW-0808">Transferase</keyword>
<keyword evidence="9" id="KW-0812">Transmembrane</keyword>
<dbReference type="SMART" id="SM00387">
    <property type="entry name" value="HATPase_c"/>
    <property type="match status" value="1"/>
</dbReference>
<dbReference type="CDD" id="cd00082">
    <property type="entry name" value="HisKA"/>
    <property type="match status" value="1"/>
</dbReference>